<dbReference type="SUPFAM" id="SSF53383">
    <property type="entry name" value="PLP-dependent transferases"/>
    <property type="match status" value="1"/>
</dbReference>
<proteinExistence type="predicted"/>
<sequence length="422" mass="46849">MQYDVERVREMFPSLAIVDGGKLRIYFDNPGGTQVPKTVVDRISECLYERNANLGGYFATSVKADAVMDEMRCAVADLLNAPAAEDIVYGQNMTTITLHISRSLGKLLSPGEEIILTRMDHDANVAPWLHLARDIGLEVKWLPFNLETFEFDLNELSQMITSKTRLLCIGGASNLTGTIHPIKSICAIAKAAGVWTYIDAVQSVPHVSTDVQDLDCDFLVCSPYKFFGPHQGVLYGRRELMEKLEPYKVRPAPNEMPEAFETGTQNHECAAGVTAAVEYFAWIGNSMAGSYHERYKHFNERRQAVHAAMDCLFNYETELTSHLITGLQRYSGLKILGITDPQAFGRRVPTVSFIVEGDSPDRIAKALAEENIFVWQGHNFAVEAVTALGIIDKGSAVRVGLVHYNTLDEVDQLLASLDRILS</sequence>
<keyword evidence="4" id="KW-1185">Reference proteome</keyword>
<keyword evidence="1" id="KW-0663">Pyridoxal phosphate</keyword>
<dbReference type="GO" id="GO:0031071">
    <property type="term" value="F:cysteine desulfurase activity"/>
    <property type="evidence" value="ECO:0007669"/>
    <property type="project" value="UniProtKB-EC"/>
</dbReference>
<dbReference type="InterPro" id="IPR000192">
    <property type="entry name" value="Aminotrans_V_dom"/>
</dbReference>
<dbReference type="Pfam" id="PF00266">
    <property type="entry name" value="Aminotran_5"/>
    <property type="match status" value="2"/>
</dbReference>
<dbReference type="OrthoDB" id="9804366at2"/>
<dbReference type="InterPro" id="IPR015422">
    <property type="entry name" value="PyrdxlP-dep_Trfase_small"/>
</dbReference>
<feature type="domain" description="Aminotransferase class V" evidence="2">
    <location>
        <begin position="25"/>
        <end position="296"/>
    </location>
</feature>
<evidence type="ECO:0000259" key="2">
    <source>
        <dbReference type="Pfam" id="PF00266"/>
    </source>
</evidence>
<dbReference type="Gene3D" id="3.40.640.10">
    <property type="entry name" value="Type I PLP-dependent aspartate aminotransferase-like (Major domain)"/>
    <property type="match status" value="1"/>
</dbReference>
<evidence type="ECO:0000313" key="3">
    <source>
        <dbReference type="EMBL" id="QEG36817.1"/>
    </source>
</evidence>
<dbReference type="KEGG" id="bgok:Pr1d_41530"/>
<dbReference type="NCBIfam" id="TIGR01976">
    <property type="entry name" value="am_tr_V_VC1184"/>
    <property type="match status" value="1"/>
</dbReference>
<accession>A0A5B9QCM5</accession>
<organism evidence="3 4">
    <name type="scientific">Bythopirellula goksoeyrii</name>
    <dbReference type="NCBI Taxonomy" id="1400387"/>
    <lineage>
        <taxon>Bacteria</taxon>
        <taxon>Pseudomonadati</taxon>
        <taxon>Planctomycetota</taxon>
        <taxon>Planctomycetia</taxon>
        <taxon>Pirellulales</taxon>
        <taxon>Lacipirellulaceae</taxon>
        <taxon>Bythopirellula</taxon>
    </lineage>
</organism>
<keyword evidence="3" id="KW-0808">Transferase</keyword>
<dbReference type="EC" id="2.8.1.7" evidence="3"/>
<dbReference type="EMBL" id="CP042913">
    <property type="protein sequence ID" value="QEG36817.1"/>
    <property type="molecule type" value="Genomic_DNA"/>
</dbReference>
<dbReference type="PANTHER" id="PTHR43586">
    <property type="entry name" value="CYSTEINE DESULFURASE"/>
    <property type="match status" value="1"/>
</dbReference>
<gene>
    <name evidence="3" type="primary">csd_2</name>
    <name evidence="3" type="ORF">Pr1d_41530</name>
</gene>
<dbReference type="Proteomes" id="UP000323917">
    <property type="component" value="Chromosome"/>
</dbReference>
<dbReference type="InterPro" id="IPR015424">
    <property type="entry name" value="PyrdxlP-dep_Trfase"/>
</dbReference>
<dbReference type="Gene3D" id="3.90.1150.10">
    <property type="entry name" value="Aspartate Aminotransferase, domain 1"/>
    <property type="match status" value="1"/>
</dbReference>
<protein>
    <submittedName>
        <fullName evidence="3">Putative cysteine desulfurase</fullName>
        <ecNumber evidence="3">2.8.1.7</ecNumber>
    </submittedName>
</protein>
<name>A0A5B9QCM5_9BACT</name>
<feature type="domain" description="Aminotransferase class V" evidence="2">
    <location>
        <begin position="314"/>
        <end position="413"/>
    </location>
</feature>
<dbReference type="InterPro" id="IPR011340">
    <property type="entry name" value="Cys_dSase-rel"/>
</dbReference>
<dbReference type="RefSeq" id="WP_148075123.1">
    <property type="nucleotide sequence ID" value="NZ_CP042913.1"/>
</dbReference>
<evidence type="ECO:0000256" key="1">
    <source>
        <dbReference type="ARBA" id="ARBA00022898"/>
    </source>
</evidence>
<dbReference type="AlphaFoldDB" id="A0A5B9QCM5"/>
<reference evidence="3 4" key="1">
    <citation type="submission" date="2019-08" db="EMBL/GenBank/DDBJ databases">
        <title>Deep-cultivation of Planctomycetes and their phenomic and genomic characterization uncovers novel biology.</title>
        <authorList>
            <person name="Wiegand S."/>
            <person name="Jogler M."/>
            <person name="Boedeker C."/>
            <person name="Pinto D."/>
            <person name="Vollmers J."/>
            <person name="Rivas-Marin E."/>
            <person name="Kohn T."/>
            <person name="Peeters S.H."/>
            <person name="Heuer A."/>
            <person name="Rast P."/>
            <person name="Oberbeckmann S."/>
            <person name="Bunk B."/>
            <person name="Jeske O."/>
            <person name="Meyerdierks A."/>
            <person name="Storesund J.E."/>
            <person name="Kallscheuer N."/>
            <person name="Luecker S."/>
            <person name="Lage O.M."/>
            <person name="Pohl T."/>
            <person name="Merkel B.J."/>
            <person name="Hornburger P."/>
            <person name="Mueller R.-W."/>
            <person name="Bruemmer F."/>
            <person name="Labrenz M."/>
            <person name="Spormann A.M."/>
            <person name="Op den Camp H."/>
            <person name="Overmann J."/>
            <person name="Amann R."/>
            <person name="Jetten M.S.M."/>
            <person name="Mascher T."/>
            <person name="Medema M.H."/>
            <person name="Devos D.P."/>
            <person name="Kaster A.-K."/>
            <person name="Ovreas L."/>
            <person name="Rohde M."/>
            <person name="Galperin M.Y."/>
            <person name="Jogler C."/>
        </authorList>
    </citation>
    <scope>NUCLEOTIDE SEQUENCE [LARGE SCALE GENOMIC DNA]</scope>
    <source>
        <strain evidence="3 4">Pr1d</strain>
    </source>
</reference>
<dbReference type="InterPro" id="IPR015421">
    <property type="entry name" value="PyrdxlP-dep_Trfase_major"/>
</dbReference>
<evidence type="ECO:0000313" key="4">
    <source>
        <dbReference type="Proteomes" id="UP000323917"/>
    </source>
</evidence>
<dbReference type="PANTHER" id="PTHR43586:SF21">
    <property type="entry name" value="PYRIDOXAL PHOSPHATE (PLP)-DEPENDENT ASPARTATE AMINOTRANSFERASE SUPERFAMILY"/>
    <property type="match status" value="1"/>
</dbReference>